<feature type="domain" description="Cytochrome c" evidence="10">
    <location>
        <begin position="60"/>
        <end position="136"/>
    </location>
</feature>
<accession>A0A1B2DUP5</accession>
<dbReference type="PANTHER" id="PTHR37823">
    <property type="entry name" value="CYTOCHROME C-553-LIKE"/>
    <property type="match status" value="1"/>
</dbReference>
<dbReference type="EMBL" id="MRVI01000001">
    <property type="protein sequence ID" value="OOC61209.1"/>
    <property type="molecule type" value="Genomic_DNA"/>
</dbReference>
<feature type="binding site" description="covalent" evidence="6">
    <location>
        <position position="76"/>
    </location>
    <ligand>
        <name>heme c</name>
        <dbReference type="ChEBI" id="CHEBI:61717"/>
    </ligand>
</feature>
<dbReference type="InterPro" id="IPR008168">
    <property type="entry name" value="Cyt_C_IC"/>
</dbReference>
<dbReference type="GO" id="GO:0016020">
    <property type="term" value="C:membrane"/>
    <property type="evidence" value="ECO:0007669"/>
    <property type="project" value="InterPro"/>
</dbReference>
<dbReference type="Proteomes" id="UP000189059">
    <property type="component" value="Unassembled WGS sequence"/>
</dbReference>
<keyword evidence="9" id="KW-0732">Signal</keyword>
<reference evidence="12 13" key="2">
    <citation type="submission" date="2016-12" db="EMBL/GenBank/DDBJ databases">
        <title>Genome sequencing and description of Paenibacillus sp. nov. from high altitude lake in the Indian Trans- Himalayas.</title>
        <authorList>
            <person name="Kiran S."/>
            <person name="Swarnkar M.K."/>
            <person name="Rana A."/>
            <person name="Tewari R."/>
            <person name="Gulati A."/>
        </authorList>
    </citation>
    <scope>NUCLEOTIDE SEQUENCE [LARGE SCALE GENOMIC DNA]</scope>
    <source>
        <strain evidence="12 13">IHBB 9951</strain>
    </source>
</reference>
<evidence type="ECO:0000256" key="8">
    <source>
        <dbReference type="SAM" id="MobiDB-lite"/>
    </source>
</evidence>
<dbReference type="InterPro" id="IPR051811">
    <property type="entry name" value="Cytochrome_c550/c551-like"/>
</dbReference>
<feature type="binding site" description="axial binding residue" evidence="7">
    <location>
        <position position="113"/>
    </location>
    <ligand>
        <name>heme c</name>
        <dbReference type="ChEBI" id="CHEBI:61717"/>
    </ligand>
    <ligandPart>
        <name>Fe</name>
        <dbReference type="ChEBI" id="CHEBI:18248"/>
    </ligandPart>
</feature>
<evidence type="ECO:0000256" key="1">
    <source>
        <dbReference type="ARBA" id="ARBA00022448"/>
    </source>
</evidence>
<comment type="PTM">
    <text evidence="6">Binds 1 heme c group covalently per subunit.</text>
</comment>
<feature type="region of interest" description="Disordered" evidence="8">
    <location>
        <begin position="29"/>
        <end position="60"/>
    </location>
</feature>
<evidence type="ECO:0000256" key="4">
    <source>
        <dbReference type="ARBA" id="ARBA00022982"/>
    </source>
</evidence>
<feature type="chain" id="PRO_5039032721" evidence="9">
    <location>
        <begin position="24"/>
        <end position="136"/>
    </location>
</feature>
<evidence type="ECO:0000313" key="13">
    <source>
        <dbReference type="Proteomes" id="UP000189059"/>
    </source>
</evidence>
<evidence type="ECO:0000256" key="9">
    <source>
        <dbReference type="SAM" id="SignalP"/>
    </source>
</evidence>
<keyword evidence="2 6" id="KW-0349">Heme</keyword>
<dbReference type="InterPro" id="IPR009056">
    <property type="entry name" value="Cyt_c-like_dom"/>
</dbReference>
<evidence type="ECO:0000256" key="5">
    <source>
        <dbReference type="ARBA" id="ARBA00023004"/>
    </source>
</evidence>
<dbReference type="PROSITE" id="PS51007">
    <property type="entry name" value="CYTC"/>
    <property type="match status" value="1"/>
</dbReference>
<sequence>MFKKSWFAAALITVLVLSLAACGGGGNNATEPAPADGTEQAPDTANGGNAGNGEGATGGDVSAQAQSLYNANCMACHATDLGGGGNFPSLQKIGAEHSAEEIAGIISNGRGGMPAFKDRLSEDDITVLSQWLAQKK</sequence>
<dbReference type="PIRSF" id="PIRSF000025">
    <property type="entry name" value="Cytc_Bsub_c550"/>
    <property type="match status" value="1"/>
</dbReference>
<dbReference type="GO" id="GO:0020037">
    <property type="term" value="F:heme binding"/>
    <property type="evidence" value="ECO:0007669"/>
    <property type="project" value="InterPro"/>
</dbReference>
<feature type="binding site" description="axial binding residue" evidence="7">
    <location>
        <position position="77"/>
    </location>
    <ligand>
        <name>heme c</name>
        <dbReference type="ChEBI" id="CHEBI:61717"/>
    </ligand>
    <ligandPart>
        <name>Fe</name>
        <dbReference type="ChEBI" id="CHEBI:18248"/>
    </ligandPart>
</feature>
<dbReference type="Pfam" id="PF13442">
    <property type="entry name" value="Cytochrome_CBB3"/>
    <property type="match status" value="1"/>
</dbReference>
<keyword evidence="1" id="KW-0813">Transport</keyword>
<dbReference type="RefSeq" id="WP_077565768.1">
    <property type="nucleotide sequence ID" value="NZ_CP016809.1"/>
</dbReference>
<evidence type="ECO:0000256" key="6">
    <source>
        <dbReference type="PIRSR" id="PIRSR000025-1"/>
    </source>
</evidence>
<evidence type="ECO:0000259" key="10">
    <source>
        <dbReference type="PROSITE" id="PS51007"/>
    </source>
</evidence>
<dbReference type="PANTHER" id="PTHR37823:SF4">
    <property type="entry name" value="MENAQUINOL-CYTOCHROME C REDUCTASE CYTOCHROME B_C SUBUNIT"/>
    <property type="match status" value="1"/>
</dbReference>
<proteinExistence type="predicted"/>
<keyword evidence="4" id="KW-0249">Electron transport</keyword>
<evidence type="ECO:0000256" key="3">
    <source>
        <dbReference type="ARBA" id="ARBA00022723"/>
    </source>
</evidence>
<dbReference type="GO" id="GO:0009055">
    <property type="term" value="F:electron transfer activity"/>
    <property type="evidence" value="ECO:0007669"/>
    <property type="project" value="InterPro"/>
</dbReference>
<evidence type="ECO:0000313" key="11">
    <source>
        <dbReference type="EMBL" id="ANY71430.1"/>
    </source>
</evidence>
<keyword evidence="3 7" id="KW-0479">Metal-binding</keyword>
<dbReference type="PRINTS" id="PR00605">
    <property type="entry name" value="CYTCHROMECIC"/>
</dbReference>
<dbReference type="PROSITE" id="PS51257">
    <property type="entry name" value="PROKAR_LIPOPROTEIN"/>
    <property type="match status" value="1"/>
</dbReference>
<dbReference type="OrthoDB" id="7933886at2"/>
<protein>
    <submittedName>
        <fullName evidence="11">Cytochrome C</fullName>
    </submittedName>
</protein>
<dbReference type="Gene3D" id="1.10.760.10">
    <property type="entry name" value="Cytochrome c-like domain"/>
    <property type="match status" value="1"/>
</dbReference>
<dbReference type="EMBL" id="CP016809">
    <property type="protein sequence ID" value="ANY71430.1"/>
    <property type="molecule type" value="Genomic_DNA"/>
</dbReference>
<keyword evidence="5 7" id="KW-0408">Iron</keyword>
<evidence type="ECO:0000313" key="12">
    <source>
        <dbReference type="EMBL" id="OOC61209.1"/>
    </source>
</evidence>
<dbReference type="AlphaFoldDB" id="A0A1B2DUP5"/>
<keyword evidence="13" id="KW-1185">Reference proteome</keyword>
<evidence type="ECO:0000256" key="2">
    <source>
        <dbReference type="ARBA" id="ARBA00022617"/>
    </source>
</evidence>
<dbReference type="SUPFAM" id="SSF46626">
    <property type="entry name" value="Cytochrome c"/>
    <property type="match status" value="1"/>
</dbReference>
<feature type="signal peptide" evidence="9">
    <location>
        <begin position="1"/>
        <end position="23"/>
    </location>
</feature>
<reference evidence="11" key="1">
    <citation type="submission" date="2016-08" db="EMBL/GenBank/DDBJ databases">
        <title>Complete Genome Seqeunce of Paenibacillus sp. nov. IHBB 9852 from high altitute lake of Indian trans-Himalayas.</title>
        <authorList>
            <person name="Kiran S."/>
            <person name="Swarnkar M.K."/>
            <person name="Rana A."/>
            <person name="Tewari R."/>
            <person name="Gulati A."/>
        </authorList>
    </citation>
    <scope>NUCLEOTIDE SEQUENCE [LARGE SCALE GENOMIC DNA]</scope>
    <source>
        <strain evidence="11">IHBB 9852</strain>
    </source>
</reference>
<evidence type="ECO:0000256" key="7">
    <source>
        <dbReference type="PIRSR" id="PIRSR000025-2"/>
    </source>
</evidence>
<feature type="compositionally biased region" description="Gly residues" evidence="8">
    <location>
        <begin position="48"/>
        <end position="58"/>
    </location>
</feature>
<dbReference type="KEGG" id="pib:BBD41_01905"/>
<name>A0A1B2DUP5_9BACL</name>
<feature type="binding site" description="covalent" evidence="6">
    <location>
        <position position="73"/>
    </location>
    <ligand>
        <name>heme c</name>
        <dbReference type="ChEBI" id="CHEBI:61717"/>
    </ligand>
</feature>
<gene>
    <name evidence="12" type="ORF">BBD40_04455</name>
    <name evidence="11" type="ORF">BBD41_01905</name>
</gene>
<organism evidence="11">
    <name type="scientific">Paenibacillus ihbetae</name>
    <dbReference type="NCBI Taxonomy" id="1870820"/>
    <lineage>
        <taxon>Bacteria</taxon>
        <taxon>Bacillati</taxon>
        <taxon>Bacillota</taxon>
        <taxon>Bacilli</taxon>
        <taxon>Bacillales</taxon>
        <taxon>Paenibacillaceae</taxon>
        <taxon>Paenibacillus</taxon>
    </lineage>
</organism>
<dbReference type="InterPro" id="IPR012218">
    <property type="entry name" value="Cyt_c_BACSU-c550-type"/>
</dbReference>
<dbReference type="GO" id="GO:0005506">
    <property type="term" value="F:iron ion binding"/>
    <property type="evidence" value="ECO:0007669"/>
    <property type="project" value="InterPro"/>
</dbReference>
<dbReference type="InterPro" id="IPR036909">
    <property type="entry name" value="Cyt_c-like_dom_sf"/>
</dbReference>